<feature type="signal peptide" evidence="1">
    <location>
        <begin position="1"/>
        <end position="41"/>
    </location>
</feature>
<organism evidence="2 3">
    <name type="scientific">Micromonospora palomenae</name>
    <dbReference type="NCBI Taxonomy" id="1461247"/>
    <lineage>
        <taxon>Bacteria</taxon>
        <taxon>Bacillati</taxon>
        <taxon>Actinomycetota</taxon>
        <taxon>Actinomycetes</taxon>
        <taxon>Micromonosporales</taxon>
        <taxon>Micromonosporaceae</taxon>
        <taxon>Micromonospora</taxon>
    </lineage>
</organism>
<keyword evidence="3" id="KW-1185">Reference proteome</keyword>
<evidence type="ECO:0000313" key="2">
    <source>
        <dbReference type="EMBL" id="TWG22137.1"/>
    </source>
</evidence>
<proteinExistence type="predicted"/>
<evidence type="ECO:0008006" key="4">
    <source>
        <dbReference type="Google" id="ProtNLM"/>
    </source>
</evidence>
<evidence type="ECO:0000256" key="1">
    <source>
        <dbReference type="SAM" id="SignalP"/>
    </source>
</evidence>
<evidence type="ECO:0000313" key="3">
    <source>
        <dbReference type="Proteomes" id="UP000319927"/>
    </source>
</evidence>
<feature type="chain" id="PRO_5021958959" description="BNR/Asp-box repeat protein" evidence="1">
    <location>
        <begin position="42"/>
        <end position="388"/>
    </location>
</feature>
<dbReference type="RefSeq" id="WP_154940170.1">
    <property type="nucleotide sequence ID" value="NZ_VIXA01000002.1"/>
</dbReference>
<dbReference type="Proteomes" id="UP000319927">
    <property type="component" value="Unassembled WGS sequence"/>
</dbReference>
<reference evidence="2 3" key="1">
    <citation type="submission" date="2019-06" db="EMBL/GenBank/DDBJ databases">
        <title>Sequencing the genomes of 1000 actinobacteria strains.</title>
        <authorList>
            <person name="Klenk H.-P."/>
        </authorList>
    </citation>
    <scope>NUCLEOTIDE SEQUENCE [LARGE SCALE GENOMIC DNA]</scope>
    <source>
        <strain evidence="2 3">DSM 102131</strain>
    </source>
</reference>
<accession>A0A561WE40</accession>
<dbReference type="AlphaFoldDB" id="A0A561WE40"/>
<dbReference type="EMBL" id="VIXA01000002">
    <property type="protein sequence ID" value="TWG22137.1"/>
    <property type="molecule type" value="Genomic_DNA"/>
</dbReference>
<protein>
    <recommendedName>
        <fullName evidence="4">BNR/Asp-box repeat protein</fullName>
    </recommendedName>
</protein>
<keyword evidence="1" id="KW-0732">Signal</keyword>
<dbReference type="SUPFAM" id="SSF110296">
    <property type="entry name" value="Oligoxyloglucan reducing end-specific cellobiohydrolase"/>
    <property type="match status" value="2"/>
</dbReference>
<gene>
    <name evidence="2" type="ORF">FHX75_12657</name>
</gene>
<comment type="caution">
    <text evidence="2">The sequence shown here is derived from an EMBL/GenBank/DDBJ whole genome shotgun (WGS) entry which is preliminary data.</text>
</comment>
<sequence>MRSIGLAGTPPTSRSWYSRLSASVGTATALAMLVAPSVASASTTDRAQAATPTTVATAGVPAGFAPTSTSWTGPADGWVLGFAPCRAGSCPTLVSTSDGAQTWQQHTAPRVSSTPDQTKIHFANKLDGWTTDGQVLMATHDGAGTWRRVRLSGAVGSVSIAKLASTDRYAYAIVTYGVGSTKTTQLYSAPLGEDNWQPVAGVAVHGSGGWDIATHGSAAYVALGVIHTSLRMWSAADGSGWTEVEPVCSAHDAVRLSSTEPDDVEGMCSFGPERGYMHKQLVESVGGAAPVVLGYAPTTGITTGFATTSAGSTVVAGVGAGASWLHASFDNGATWETPLAIPDVQLPMLDLDFQDAAHGVVVWGGPAWSGAAVYRTTDGGHTWSQLTL</sequence>
<name>A0A561WE40_9ACTN</name>
<dbReference type="OrthoDB" id="3805100at2"/>